<evidence type="ECO:0000256" key="1">
    <source>
        <dbReference type="SAM" id="MobiDB-lite"/>
    </source>
</evidence>
<accession>A0ABN8ZL94</accession>
<dbReference type="Proteomes" id="UP001176941">
    <property type="component" value="Chromosome 4"/>
</dbReference>
<reference evidence="2" key="1">
    <citation type="submission" date="2023-04" db="EMBL/GenBank/DDBJ databases">
        <authorList>
            <consortium name="ELIXIR-Norway"/>
        </authorList>
    </citation>
    <scope>NUCLEOTIDE SEQUENCE [LARGE SCALE GENOMIC DNA]</scope>
</reference>
<feature type="compositionally biased region" description="Basic and acidic residues" evidence="1">
    <location>
        <begin position="8"/>
        <end position="26"/>
    </location>
</feature>
<dbReference type="EMBL" id="OX459940">
    <property type="protein sequence ID" value="CAI9174697.1"/>
    <property type="molecule type" value="Genomic_DNA"/>
</dbReference>
<feature type="region of interest" description="Disordered" evidence="1">
    <location>
        <begin position="1"/>
        <end position="61"/>
    </location>
</feature>
<sequence>MPSPLPRALDRPPEKARSARREDEGRSMVSGVPGTSFRGSSRRRKGMHPQPSQPTPSPLALFTGSRLGIICHRSVTPYPQPKLPGGVVLEKIDASLLL</sequence>
<protein>
    <submittedName>
        <fullName evidence="2">Uncharacterized protein</fullName>
    </submittedName>
</protein>
<proteinExistence type="predicted"/>
<name>A0ABN8ZL94_RANTA</name>
<evidence type="ECO:0000313" key="2">
    <source>
        <dbReference type="EMBL" id="CAI9174697.1"/>
    </source>
</evidence>
<organism evidence="2 3">
    <name type="scientific">Rangifer tarandus platyrhynchus</name>
    <name type="common">Svalbard reindeer</name>
    <dbReference type="NCBI Taxonomy" id="3082113"/>
    <lineage>
        <taxon>Eukaryota</taxon>
        <taxon>Metazoa</taxon>
        <taxon>Chordata</taxon>
        <taxon>Craniata</taxon>
        <taxon>Vertebrata</taxon>
        <taxon>Euteleostomi</taxon>
        <taxon>Mammalia</taxon>
        <taxon>Eutheria</taxon>
        <taxon>Laurasiatheria</taxon>
        <taxon>Artiodactyla</taxon>
        <taxon>Ruminantia</taxon>
        <taxon>Pecora</taxon>
        <taxon>Cervidae</taxon>
        <taxon>Odocoileinae</taxon>
        <taxon>Rangifer</taxon>
    </lineage>
</organism>
<evidence type="ECO:0000313" key="3">
    <source>
        <dbReference type="Proteomes" id="UP001176941"/>
    </source>
</evidence>
<keyword evidence="3" id="KW-1185">Reference proteome</keyword>
<gene>
    <name evidence="2" type="ORF">MRATA1EN1_LOCUS23659</name>
</gene>